<accession>A0A370TR01</accession>
<dbReference type="AlphaFoldDB" id="A0A370TR01"/>
<dbReference type="GeneID" id="43598242"/>
<dbReference type="RefSeq" id="XP_031870616.1">
    <property type="nucleotide sequence ID" value="XM_032014016.1"/>
</dbReference>
<name>A0A370TR01_9HELO</name>
<proteinExistence type="predicted"/>
<keyword evidence="3" id="KW-1185">Reference proteome</keyword>
<dbReference type="Proteomes" id="UP000254866">
    <property type="component" value="Unassembled WGS sequence"/>
</dbReference>
<protein>
    <submittedName>
        <fullName evidence="2">Uncharacterized protein</fullName>
    </submittedName>
</protein>
<sequence>MADPFRKKTWFLAPTWEIPPSAIRLGYLVADPMEPRYPLNPSPVTPPASPAHSGNPPPIDTEIFLNKDPYGFSMELSRERSTKLGLWAESLHTIGLTAEVKLKLSKDMLITYAVEEAQTEWFSPSIDFVRSTIRTRGVADFLDMASLKHSLYMIIGVKSMKGASISTCYTKGHSASAKFGFDGTSAGAPTSGGPEFKQQRGD</sequence>
<evidence type="ECO:0000313" key="2">
    <source>
        <dbReference type="EMBL" id="RDL37960.1"/>
    </source>
</evidence>
<dbReference type="EMBL" id="NPIC01000003">
    <property type="protein sequence ID" value="RDL37960.1"/>
    <property type="molecule type" value="Genomic_DNA"/>
</dbReference>
<evidence type="ECO:0000313" key="3">
    <source>
        <dbReference type="Proteomes" id="UP000254866"/>
    </source>
</evidence>
<dbReference type="OrthoDB" id="4500473at2759"/>
<feature type="region of interest" description="Disordered" evidence="1">
    <location>
        <begin position="39"/>
        <end position="58"/>
    </location>
</feature>
<comment type="caution">
    <text evidence="2">The sequence shown here is derived from an EMBL/GenBank/DDBJ whole genome shotgun (WGS) entry which is preliminary data.</text>
</comment>
<dbReference type="STRING" id="2656787.A0A370TR01"/>
<evidence type="ECO:0000256" key="1">
    <source>
        <dbReference type="SAM" id="MobiDB-lite"/>
    </source>
</evidence>
<reference evidence="2 3" key="1">
    <citation type="journal article" date="2018" name="IMA Fungus">
        <title>IMA Genome-F 9: Draft genome sequence of Annulohypoxylon stygium, Aspergillus mulundensis, Berkeleyomyces basicola (syn. Thielaviopsis basicola), Ceratocystis smalleyi, two Cercospora beticola strains, Coleophoma cylindrospora, Fusarium fracticaudum, Phialophora cf. hyalina, and Morchella septimelata.</title>
        <authorList>
            <person name="Wingfield B.D."/>
            <person name="Bills G.F."/>
            <person name="Dong Y."/>
            <person name="Huang W."/>
            <person name="Nel W.J."/>
            <person name="Swalarsk-Parry B.S."/>
            <person name="Vaghefi N."/>
            <person name="Wilken P.M."/>
            <person name="An Z."/>
            <person name="de Beer Z.W."/>
            <person name="De Vos L."/>
            <person name="Chen L."/>
            <person name="Duong T.A."/>
            <person name="Gao Y."/>
            <person name="Hammerbacher A."/>
            <person name="Kikkert J.R."/>
            <person name="Li Y."/>
            <person name="Li H."/>
            <person name="Li K."/>
            <person name="Li Q."/>
            <person name="Liu X."/>
            <person name="Ma X."/>
            <person name="Naidoo K."/>
            <person name="Pethybridge S.J."/>
            <person name="Sun J."/>
            <person name="Steenkamp E.T."/>
            <person name="van der Nest M.A."/>
            <person name="van Wyk S."/>
            <person name="Wingfield M.J."/>
            <person name="Xiong C."/>
            <person name="Yue Q."/>
            <person name="Zhang X."/>
        </authorList>
    </citation>
    <scope>NUCLEOTIDE SEQUENCE [LARGE SCALE GENOMIC DNA]</scope>
    <source>
        <strain evidence="2 3">BP 5553</strain>
    </source>
</reference>
<organism evidence="2 3">
    <name type="scientific">Venustampulla echinocandica</name>
    <dbReference type="NCBI Taxonomy" id="2656787"/>
    <lineage>
        <taxon>Eukaryota</taxon>
        <taxon>Fungi</taxon>
        <taxon>Dikarya</taxon>
        <taxon>Ascomycota</taxon>
        <taxon>Pezizomycotina</taxon>
        <taxon>Leotiomycetes</taxon>
        <taxon>Helotiales</taxon>
        <taxon>Pleuroascaceae</taxon>
        <taxon>Venustampulla</taxon>
    </lineage>
</organism>
<gene>
    <name evidence="2" type="ORF">BP5553_05393</name>
</gene>